<organism evidence="3 4">
    <name type="scientific">Aristophania vespae</name>
    <dbReference type="NCBI Taxonomy" id="2697033"/>
    <lineage>
        <taxon>Bacteria</taxon>
        <taxon>Pseudomonadati</taxon>
        <taxon>Pseudomonadota</taxon>
        <taxon>Alphaproteobacteria</taxon>
        <taxon>Acetobacterales</taxon>
        <taxon>Acetobacteraceae</taxon>
        <taxon>Aristophania</taxon>
    </lineage>
</organism>
<evidence type="ECO:0000313" key="3">
    <source>
        <dbReference type="EMBL" id="QHI96199.1"/>
    </source>
</evidence>
<evidence type="ECO:0000313" key="4">
    <source>
        <dbReference type="Proteomes" id="UP000463975"/>
    </source>
</evidence>
<keyword evidence="2" id="KW-0732">Signal</keyword>
<name>A0A6P1NF64_9PROT</name>
<evidence type="ECO:0000256" key="1">
    <source>
        <dbReference type="SAM" id="MobiDB-lite"/>
    </source>
</evidence>
<dbReference type="SUPFAM" id="SSF58113">
    <property type="entry name" value="Apolipoprotein A-I"/>
    <property type="match status" value="1"/>
</dbReference>
<dbReference type="Proteomes" id="UP000463975">
    <property type="component" value="Chromosome"/>
</dbReference>
<dbReference type="KEGG" id="bomb:GT348_08145"/>
<protein>
    <recommendedName>
        <fullName evidence="5">DUF1090 family protein</fullName>
    </recommendedName>
</protein>
<evidence type="ECO:0000256" key="2">
    <source>
        <dbReference type="SAM" id="SignalP"/>
    </source>
</evidence>
<sequence length="160" mass="18684">MKLHLLFSAALLTSSFALLPHAHAASSSCDDKGGTLLHRMANKQDCLNSGLDNKLNKYQENRQRQEQKLKDLRDKYENAPQNTREKLQKRIDQQREKLQNMRGDNEKKLRGKLDRFKEQRAERAEKLQKLKDQQKEDLQRLKQSGDRTRSDVHNLLHGGL</sequence>
<accession>A0A6P1NF64</accession>
<dbReference type="RefSeq" id="WP_160619272.1">
    <property type="nucleotide sequence ID" value="NZ_CP047652.1"/>
</dbReference>
<gene>
    <name evidence="3" type="ORF">GT348_08145</name>
</gene>
<keyword evidence="4" id="KW-1185">Reference proteome</keyword>
<dbReference type="PROSITE" id="PS51257">
    <property type="entry name" value="PROKAR_LIPOPROTEIN"/>
    <property type="match status" value="1"/>
</dbReference>
<evidence type="ECO:0008006" key="5">
    <source>
        <dbReference type="Google" id="ProtNLM"/>
    </source>
</evidence>
<dbReference type="EMBL" id="CP047652">
    <property type="protein sequence ID" value="QHI96199.1"/>
    <property type="molecule type" value="Genomic_DNA"/>
</dbReference>
<dbReference type="AlphaFoldDB" id="A0A6P1NF64"/>
<proteinExistence type="predicted"/>
<feature type="chain" id="PRO_5026702219" description="DUF1090 family protein" evidence="2">
    <location>
        <begin position="25"/>
        <end position="160"/>
    </location>
</feature>
<feature type="signal peptide" evidence="2">
    <location>
        <begin position="1"/>
        <end position="24"/>
    </location>
</feature>
<feature type="compositionally biased region" description="Basic and acidic residues" evidence="1">
    <location>
        <begin position="61"/>
        <end position="154"/>
    </location>
</feature>
<feature type="region of interest" description="Disordered" evidence="1">
    <location>
        <begin position="61"/>
        <end position="160"/>
    </location>
</feature>
<reference evidence="3 4" key="1">
    <citation type="submission" date="2020-01" db="EMBL/GenBank/DDBJ databases">
        <title>Genome sequencing of strain KACC 21507.</title>
        <authorList>
            <person name="Heo J."/>
            <person name="Kim S.-J."/>
            <person name="Kim J.-S."/>
            <person name="Hong S.-B."/>
            <person name="Kwon S.-W."/>
        </authorList>
    </citation>
    <scope>NUCLEOTIDE SEQUENCE [LARGE SCALE GENOMIC DNA]</scope>
    <source>
        <strain evidence="3 4">KACC 21507</strain>
    </source>
</reference>